<dbReference type="Pfam" id="PF13578">
    <property type="entry name" value="Methyltransf_24"/>
    <property type="match status" value="1"/>
</dbReference>
<dbReference type="SUPFAM" id="SSF53335">
    <property type="entry name" value="S-adenosyl-L-methionine-dependent methyltransferases"/>
    <property type="match status" value="1"/>
</dbReference>
<organism evidence="1 2">
    <name type="scientific">Streptomyces harbinensis</name>
    <dbReference type="NCBI Taxonomy" id="1176198"/>
    <lineage>
        <taxon>Bacteria</taxon>
        <taxon>Bacillati</taxon>
        <taxon>Actinomycetota</taxon>
        <taxon>Actinomycetes</taxon>
        <taxon>Kitasatosporales</taxon>
        <taxon>Streptomycetaceae</taxon>
        <taxon>Streptomyces</taxon>
    </lineage>
</organism>
<evidence type="ECO:0000313" key="1">
    <source>
        <dbReference type="EMBL" id="SFT20571.1"/>
    </source>
</evidence>
<keyword evidence="2" id="KW-1185">Reference proteome</keyword>
<proteinExistence type="predicted"/>
<keyword evidence="1" id="KW-0808">Transferase</keyword>
<reference evidence="2" key="1">
    <citation type="submission" date="2016-10" db="EMBL/GenBank/DDBJ databases">
        <authorList>
            <person name="Varghese N."/>
            <person name="Submissions S."/>
        </authorList>
    </citation>
    <scope>NUCLEOTIDE SEQUENCE [LARGE SCALE GENOMIC DNA]</scope>
    <source>
        <strain evidence="2">CGMCC 4.7047</strain>
    </source>
</reference>
<gene>
    <name evidence="1" type="ORF">SAMN05444716_11267</name>
</gene>
<dbReference type="Gene3D" id="3.40.50.150">
    <property type="entry name" value="Vaccinia Virus protein VP39"/>
    <property type="match status" value="1"/>
</dbReference>
<dbReference type="Proteomes" id="UP000198873">
    <property type="component" value="Unassembled WGS sequence"/>
</dbReference>
<dbReference type="InterPro" id="IPR029063">
    <property type="entry name" value="SAM-dependent_MTases_sf"/>
</dbReference>
<dbReference type="RefSeq" id="WP_026047502.1">
    <property type="nucleotide sequence ID" value="NZ_CP054938.1"/>
</dbReference>
<dbReference type="AlphaFoldDB" id="A0A1I6W4C7"/>
<dbReference type="GO" id="GO:0032259">
    <property type="term" value="P:methylation"/>
    <property type="evidence" value="ECO:0007669"/>
    <property type="project" value="UniProtKB-KW"/>
</dbReference>
<name>A0A1I6W4C7_9ACTN</name>
<protein>
    <submittedName>
        <fullName evidence="1">Methyltransferase domain-containing protein</fullName>
    </submittedName>
</protein>
<sequence>MKTDDRAIRVREVRRQLARNGPARTRDFDGDFEYITLPERDCDLLRDLLIAEQARTVVEVGLAYGSSALAVGEALVSQGHAEPRHILIDPFQKDMWANTGWDLLCSAGLDLISTLVPERSSDAFPQLIAEGLVADAAFVDGSHVFHEVFLDLYYLRKVVKPGGLVILDDDDKPSVRTAAHYFEVNLGWTALPDPFAAGTWRRLGDDAGGGSVPRCRALRLPEVVSEPRSGDFLPF</sequence>
<dbReference type="GO" id="GO:0008168">
    <property type="term" value="F:methyltransferase activity"/>
    <property type="evidence" value="ECO:0007669"/>
    <property type="project" value="UniProtKB-KW"/>
</dbReference>
<accession>A0A1I6W4C7</accession>
<evidence type="ECO:0000313" key="2">
    <source>
        <dbReference type="Proteomes" id="UP000198873"/>
    </source>
</evidence>
<dbReference type="EMBL" id="FPAB01000012">
    <property type="protein sequence ID" value="SFT20571.1"/>
    <property type="molecule type" value="Genomic_DNA"/>
</dbReference>
<dbReference type="STRING" id="1176198.SAMN05444716_11267"/>
<keyword evidence="1" id="KW-0489">Methyltransferase</keyword>